<sequence>MTEFPPVPLIPREVLFGNPTRVSPRLSPDGSRLAFLAPKGGVLNVWVGPVDAPVDCDGFEAVTDDRKRGIRLFFWAEDDDHLVYLQDEAGDENWRVHAVDPTTKEDRDLTPFENVQAQILQKSRHFPDALLVALNRENPELHDAYRLTLSTGNLDLVAKNPGNVVGWVADGDFEVRAATAATPEGGFDLLLREEGDWRKILGWDKEDALSSGPVGFAEGGEKLYLLDSRGADAARLVLLDLASGETEALVGDPRYDVSEVMVHPETHAAQAAAVQRARTEWIPLDDTVRDDFGALENLGRGDFAVTSRDRADENWLVTVNSDEGGSYYAYDRKTRRGKHLFDARPDLADYTLAKMRPVSFTSRDGLKIEGYLTLPPGVEPRGLPMVLNVHGGPWARDGWGYDPEAQWFANRGYACLQVNYRGSTGYGKEFLNAGNREWAGKMHEDLVDAVGWAVERGVADFEKVAIYGGSYGGYAALVGATFTPDLFTCAVDIVGPSNIITLIESVPPYWKPLIATFTERVGNPETEADFLKSRSPLFFVENIKIPLLIAQGANDPRVKQAESEQIVAAMKVRGIDHEYLLFEDEGHGFARPENRLRFYAAAEKFLAKHLGGRNGD</sequence>
<dbReference type="GO" id="GO:0006508">
    <property type="term" value="P:proteolysis"/>
    <property type="evidence" value="ECO:0007669"/>
    <property type="project" value="InterPro"/>
</dbReference>
<dbReference type="PROSITE" id="PS50206">
    <property type="entry name" value="RHODANESE_3"/>
    <property type="match status" value="1"/>
</dbReference>
<dbReference type="InterPro" id="IPR011042">
    <property type="entry name" value="6-blade_b-propeller_TolB-like"/>
</dbReference>
<proteinExistence type="predicted"/>
<accession>A0A6J4NNV9</accession>
<dbReference type="GO" id="GO:0004252">
    <property type="term" value="F:serine-type endopeptidase activity"/>
    <property type="evidence" value="ECO:0007669"/>
    <property type="project" value="InterPro"/>
</dbReference>
<dbReference type="SUPFAM" id="SSF53474">
    <property type="entry name" value="alpha/beta-Hydrolases"/>
    <property type="match status" value="1"/>
</dbReference>
<dbReference type="InterPro" id="IPR002470">
    <property type="entry name" value="Peptidase_S9A"/>
</dbReference>
<feature type="domain" description="Rhodanese" evidence="2">
    <location>
        <begin position="459"/>
        <end position="483"/>
    </location>
</feature>
<protein>
    <submittedName>
        <fullName evidence="3">Dipeptidyl anminopeptidase</fullName>
    </submittedName>
</protein>
<organism evidence="3">
    <name type="scientific">uncultured Rubrobacteraceae bacterium</name>
    <dbReference type="NCBI Taxonomy" id="349277"/>
    <lineage>
        <taxon>Bacteria</taxon>
        <taxon>Bacillati</taxon>
        <taxon>Actinomycetota</taxon>
        <taxon>Rubrobacteria</taxon>
        <taxon>Rubrobacterales</taxon>
        <taxon>Rubrobacteraceae</taxon>
        <taxon>environmental samples</taxon>
    </lineage>
</organism>
<name>A0A6J4NNV9_9ACTN</name>
<dbReference type="Gene3D" id="2.120.10.30">
    <property type="entry name" value="TolB, C-terminal domain"/>
    <property type="match status" value="1"/>
</dbReference>
<reference evidence="3" key="1">
    <citation type="submission" date="2020-02" db="EMBL/GenBank/DDBJ databases">
        <authorList>
            <person name="Meier V. D."/>
        </authorList>
    </citation>
    <scope>NUCLEOTIDE SEQUENCE</scope>
    <source>
        <strain evidence="3">AVDCRST_MAG55</strain>
    </source>
</reference>
<dbReference type="InterPro" id="IPR001763">
    <property type="entry name" value="Rhodanese-like_dom"/>
</dbReference>
<dbReference type="EMBL" id="CADCUZ010000006">
    <property type="protein sequence ID" value="CAA9390594.1"/>
    <property type="molecule type" value="Genomic_DNA"/>
</dbReference>
<dbReference type="PANTHER" id="PTHR42776">
    <property type="entry name" value="SERINE PEPTIDASE S9 FAMILY MEMBER"/>
    <property type="match status" value="1"/>
</dbReference>
<evidence type="ECO:0000259" key="2">
    <source>
        <dbReference type="PROSITE" id="PS50206"/>
    </source>
</evidence>
<evidence type="ECO:0000313" key="3">
    <source>
        <dbReference type="EMBL" id="CAA9390594.1"/>
    </source>
</evidence>
<gene>
    <name evidence="3" type="ORF">AVDCRST_MAG55-75</name>
</gene>
<keyword evidence="1" id="KW-0378">Hydrolase</keyword>
<dbReference type="InterPro" id="IPR029058">
    <property type="entry name" value="AB_hydrolase_fold"/>
</dbReference>
<dbReference type="InterPro" id="IPR001375">
    <property type="entry name" value="Peptidase_S9_cat"/>
</dbReference>
<dbReference type="Pfam" id="PF00326">
    <property type="entry name" value="Peptidase_S9"/>
    <property type="match status" value="1"/>
</dbReference>
<dbReference type="SUPFAM" id="SSF82171">
    <property type="entry name" value="DPP6 N-terminal domain-like"/>
    <property type="match status" value="1"/>
</dbReference>
<evidence type="ECO:0000256" key="1">
    <source>
        <dbReference type="ARBA" id="ARBA00022801"/>
    </source>
</evidence>
<dbReference type="PRINTS" id="PR00862">
    <property type="entry name" value="PROLIGOPTASE"/>
</dbReference>
<dbReference type="PANTHER" id="PTHR42776:SF27">
    <property type="entry name" value="DIPEPTIDYL PEPTIDASE FAMILY MEMBER 6"/>
    <property type="match status" value="1"/>
</dbReference>
<dbReference type="AlphaFoldDB" id="A0A6J4NNV9"/>
<dbReference type="Gene3D" id="3.40.50.1820">
    <property type="entry name" value="alpha/beta hydrolase"/>
    <property type="match status" value="1"/>
</dbReference>